<dbReference type="Proteomes" id="UP001356427">
    <property type="component" value="Unassembled WGS sequence"/>
</dbReference>
<feature type="region of interest" description="Disordered" evidence="1">
    <location>
        <begin position="175"/>
        <end position="198"/>
    </location>
</feature>
<dbReference type="PANTHER" id="PTHR23093:SF18">
    <property type="entry name" value="GLUTAMATE RICH 6"/>
    <property type="match status" value="1"/>
</dbReference>
<comment type="caution">
    <text evidence="3">The sequence shown here is derived from an EMBL/GenBank/DDBJ whole genome shotgun (WGS) entry which is preliminary data.</text>
</comment>
<keyword evidence="4" id="KW-1185">Reference proteome</keyword>
<dbReference type="InterPro" id="IPR029281">
    <property type="entry name" value="FAM194_C"/>
</dbReference>
<gene>
    <name evidence="3" type="ORF">J4Q44_G00371300</name>
</gene>
<evidence type="ECO:0000313" key="4">
    <source>
        <dbReference type="Proteomes" id="UP001356427"/>
    </source>
</evidence>
<name>A0AAN8KP68_9TELE</name>
<feature type="domain" description="FAM194 C-terminal" evidence="2">
    <location>
        <begin position="418"/>
        <end position="613"/>
    </location>
</feature>
<proteinExistence type="predicted"/>
<evidence type="ECO:0000313" key="3">
    <source>
        <dbReference type="EMBL" id="KAK6292546.1"/>
    </source>
</evidence>
<dbReference type="Pfam" id="PF14977">
    <property type="entry name" value="FAM194"/>
    <property type="match status" value="1"/>
</dbReference>
<evidence type="ECO:0000256" key="1">
    <source>
        <dbReference type="SAM" id="MobiDB-lite"/>
    </source>
</evidence>
<sequence length="657" mass="75208">MLHGKGRSCILSDTFGIYFCINGWPIVNGIMSQRSTEKENEAPHSTQSQVGLKDEAEVPTTLELTVENVQRLEQQFDGTEWLYSSSRNLEGYVEQCSQMDWEAGRIEEICEQDINVSSEELELRDHMRTASQDLCPRIDSPEYVEVYAFDGRVISRISTRTQTDWDWVDQRRHEESSQVNIQSEEVTPKPAEESGTPLECVDTTLDSTMLENIPKNKDLEMNMSLDNEVLDTLSKDPQTPTAYRVETKQSPTHFDMIRWASSSDSSGEMLESELDSSPCEYCLQPRKPTVTRDQLVNNTDPEELFCCELAWRMNTFLMEEEEAAFAAIQESRKIDVGPYPPFKKAARDRAEQRLKEWENQNCLFSTKQRSKVNLRNTICYRLSNEVWTAEKEDLFAKMEIIDSPDTLTLYGEEQGHKHTLIKLYESGQSFVTIFPDGTGQVFYPSGRLAVLIFAVHGADYTYVIQEDKDLVPNIQAVFTSRGQATCYHPNGLIWVNLTQLGGSCCSDTGALRRRWSWLDHEPHVHAPPFQPICLTLSPNISLRIQNQDCIYLTFTSRKSSVRFNVGAKLKLEHLKGLMLPGPDLDQRHLHMKSAEICNLLQRIQGYITYQQAPSPQKVTPQYSLVSQMERLKTPLDKHRSVKKRVQIATKAISFIFH</sequence>
<protein>
    <recommendedName>
        <fullName evidence="2">FAM194 C-terminal domain-containing protein</fullName>
    </recommendedName>
</protein>
<organism evidence="3 4">
    <name type="scientific">Coregonus suidteri</name>
    <dbReference type="NCBI Taxonomy" id="861788"/>
    <lineage>
        <taxon>Eukaryota</taxon>
        <taxon>Metazoa</taxon>
        <taxon>Chordata</taxon>
        <taxon>Craniata</taxon>
        <taxon>Vertebrata</taxon>
        <taxon>Euteleostomi</taxon>
        <taxon>Actinopterygii</taxon>
        <taxon>Neopterygii</taxon>
        <taxon>Teleostei</taxon>
        <taxon>Protacanthopterygii</taxon>
        <taxon>Salmoniformes</taxon>
        <taxon>Salmonidae</taxon>
        <taxon>Coregoninae</taxon>
        <taxon>Coregonus</taxon>
    </lineage>
</organism>
<dbReference type="PANTHER" id="PTHR23093">
    <property type="entry name" value="SIMILAR TO CHROMOSOME 3 OPEN READING FRAME 20"/>
    <property type="match status" value="1"/>
</dbReference>
<evidence type="ECO:0000259" key="2">
    <source>
        <dbReference type="Pfam" id="PF14977"/>
    </source>
</evidence>
<reference evidence="3 4" key="1">
    <citation type="submission" date="2021-04" db="EMBL/GenBank/DDBJ databases">
        <authorList>
            <person name="De Guttry C."/>
            <person name="Zahm M."/>
            <person name="Klopp C."/>
            <person name="Cabau C."/>
            <person name="Louis A."/>
            <person name="Berthelot C."/>
            <person name="Parey E."/>
            <person name="Roest Crollius H."/>
            <person name="Montfort J."/>
            <person name="Robinson-Rechavi M."/>
            <person name="Bucao C."/>
            <person name="Bouchez O."/>
            <person name="Gislard M."/>
            <person name="Lluch J."/>
            <person name="Milhes M."/>
            <person name="Lampietro C."/>
            <person name="Lopez Roques C."/>
            <person name="Donnadieu C."/>
            <person name="Braasch I."/>
            <person name="Desvignes T."/>
            <person name="Postlethwait J."/>
            <person name="Bobe J."/>
            <person name="Wedekind C."/>
            <person name="Guiguen Y."/>
        </authorList>
    </citation>
    <scope>NUCLEOTIDE SEQUENCE [LARGE SCALE GENOMIC DNA]</scope>
    <source>
        <strain evidence="3">Cs_M1</strain>
        <tissue evidence="3">Blood</tissue>
    </source>
</reference>
<dbReference type="EMBL" id="JAGTTL010000038">
    <property type="protein sequence ID" value="KAK6292546.1"/>
    <property type="molecule type" value="Genomic_DNA"/>
</dbReference>
<dbReference type="AlphaFoldDB" id="A0AAN8KP68"/>
<accession>A0AAN8KP68</accession>